<proteinExistence type="predicted"/>
<evidence type="ECO:0000256" key="1">
    <source>
        <dbReference type="SAM" id="Phobius"/>
    </source>
</evidence>
<comment type="caution">
    <text evidence="3">The sequence shown here is derived from an EMBL/GenBank/DDBJ whole genome shotgun (WGS) entry which is preliminary data.</text>
</comment>
<dbReference type="RefSeq" id="WP_304419552.1">
    <property type="nucleotide sequence ID" value="NZ_JANCMU010000001.1"/>
</dbReference>
<dbReference type="Proteomes" id="UP001152599">
    <property type="component" value="Unassembled WGS sequence"/>
</dbReference>
<keyword evidence="1" id="KW-0812">Transmembrane</keyword>
<dbReference type="PANTHER" id="PTHR22916:SF3">
    <property type="entry name" value="UDP-GLCNAC:BETAGAL BETA-1,3-N-ACETYLGLUCOSAMINYLTRANSFERASE-LIKE PROTEIN 1"/>
    <property type="match status" value="1"/>
</dbReference>
<keyword evidence="1" id="KW-1133">Transmembrane helix</keyword>
<reference evidence="3" key="1">
    <citation type="submission" date="2022-07" db="EMBL/GenBank/DDBJ databases">
        <title>Description and genome-wide analysis of Profundicola chukchiensis gen. nov., sp. nov., marine bacteria isolated from bottom sediments of the Chukchi Sea.</title>
        <authorList>
            <person name="Romanenko L."/>
            <person name="Otstavnykh N."/>
            <person name="Kurilenko V."/>
            <person name="Eremeev V."/>
            <person name="Velansky P."/>
            <person name="Mikhailov V."/>
            <person name="Isaeva M."/>
        </authorList>
    </citation>
    <scope>NUCLEOTIDE SEQUENCE</scope>
    <source>
        <strain evidence="3">KMM 9713</strain>
    </source>
</reference>
<dbReference type="Gene3D" id="3.90.550.10">
    <property type="entry name" value="Spore Coat Polysaccharide Biosynthesis Protein SpsA, Chain A"/>
    <property type="match status" value="1"/>
</dbReference>
<dbReference type="EMBL" id="JANCMU010000001">
    <property type="protein sequence ID" value="MDG4944803.1"/>
    <property type="molecule type" value="Genomic_DNA"/>
</dbReference>
<dbReference type="InterPro" id="IPR029044">
    <property type="entry name" value="Nucleotide-diphossugar_trans"/>
</dbReference>
<dbReference type="PANTHER" id="PTHR22916">
    <property type="entry name" value="GLYCOSYLTRANSFERASE"/>
    <property type="match status" value="1"/>
</dbReference>
<name>A0A9X4RTB7_9FLAO</name>
<keyword evidence="4" id="KW-1185">Reference proteome</keyword>
<dbReference type="Pfam" id="PF00535">
    <property type="entry name" value="Glycos_transf_2"/>
    <property type="match status" value="1"/>
</dbReference>
<dbReference type="SUPFAM" id="SSF53448">
    <property type="entry name" value="Nucleotide-diphospho-sugar transferases"/>
    <property type="match status" value="1"/>
</dbReference>
<evidence type="ECO:0000313" key="3">
    <source>
        <dbReference type="EMBL" id="MDG4944803.1"/>
    </source>
</evidence>
<protein>
    <submittedName>
        <fullName evidence="3">Glycosyltransferase family 2 protein</fullName>
    </submittedName>
</protein>
<accession>A0A9X4RTB7</accession>
<dbReference type="CDD" id="cd00761">
    <property type="entry name" value="Glyco_tranf_GTA_type"/>
    <property type="match status" value="1"/>
</dbReference>
<sequence length="297" mass="34171">MKKLITVFTPTYNRAHLLPRLYKSLVEQTSMDFLWLIVDDGSSDETEDLVNSWIKENLIEIKYFYKKNGGMHTGHNLAYQNINTELNICIDSDDFMPQNAIELIKSVWESIPDKKDLAGIIGLDAFIDGSIVGSKIPNDLLKGSLIDLYRKHKVSGDKKVILCTEIVRQYPLYPEFDGERLVPLSVLYTMIGADYDFIYSNEVFCIVDYQADGSSGTIFRQYKQSPRGFAYAKIQDKKITNNFWIQLKNSMQIVSFAIFAKDISLINKGPMVYYNYLMVPLGVLYNLFIRLKIKQSR</sequence>
<feature type="domain" description="Glycosyltransferase 2-like" evidence="2">
    <location>
        <begin position="6"/>
        <end position="104"/>
    </location>
</feature>
<keyword evidence="1" id="KW-0472">Membrane</keyword>
<organism evidence="3 4">
    <name type="scientific">Profundicola chukchiensis</name>
    <dbReference type="NCBI Taxonomy" id="2961959"/>
    <lineage>
        <taxon>Bacteria</taxon>
        <taxon>Pseudomonadati</taxon>
        <taxon>Bacteroidota</taxon>
        <taxon>Flavobacteriia</taxon>
        <taxon>Flavobacteriales</taxon>
        <taxon>Weeksellaceae</taxon>
        <taxon>Profundicola</taxon>
    </lineage>
</organism>
<evidence type="ECO:0000313" key="4">
    <source>
        <dbReference type="Proteomes" id="UP001152599"/>
    </source>
</evidence>
<dbReference type="InterPro" id="IPR001173">
    <property type="entry name" value="Glyco_trans_2-like"/>
</dbReference>
<feature type="transmembrane region" description="Helical" evidence="1">
    <location>
        <begin position="271"/>
        <end position="289"/>
    </location>
</feature>
<dbReference type="AlphaFoldDB" id="A0A9X4RTB7"/>
<evidence type="ECO:0000259" key="2">
    <source>
        <dbReference type="Pfam" id="PF00535"/>
    </source>
</evidence>
<gene>
    <name evidence="3" type="ORF">NMK71_00100</name>
</gene>
<dbReference type="GO" id="GO:0016758">
    <property type="term" value="F:hexosyltransferase activity"/>
    <property type="evidence" value="ECO:0007669"/>
    <property type="project" value="UniProtKB-ARBA"/>
</dbReference>